<dbReference type="Proteomes" id="UP000265520">
    <property type="component" value="Unassembled WGS sequence"/>
</dbReference>
<evidence type="ECO:0008006" key="3">
    <source>
        <dbReference type="Google" id="ProtNLM"/>
    </source>
</evidence>
<comment type="caution">
    <text evidence="1">The sequence shown here is derived from an EMBL/GenBank/DDBJ whole genome shotgun (WGS) entry which is preliminary data.</text>
</comment>
<keyword evidence="2" id="KW-1185">Reference proteome</keyword>
<evidence type="ECO:0000313" key="1">
    <source>
        <dbReference type="EMBL" id="MCI55844.1"/>
    </source>
</evidence>
<reference evidence="1 2" key="1">
    <citation type="journal article" date="2018" name="Front. Plant Sci.">
        <title>Red Clover (Trifolium pratense) and Zigzag Clover (T. medium) - A Picture of Genomic Similarities and Differences.</title>
        <authorList>
            <person name="Dluhosova J."/>
            <person name="Istvanek J."/>
            <person name="Nedelnik J."/>
            <person name="Repkova J."/>
        </authorList>
    </citation>
    <scope>NUCLEOTIDE SEQUENCE [LARGE SCALE GENOMIC DNA]</scope>
    <source>
        <strain evidence="2">cv. 10/8</strain>
        <tissue evidence="1">Leaf</tissue>
    </source>
</reference>
<evidence type="ECO:0000313" key="2">
    <source>
        <dbReference type="Proteomes" id="UP000265520"/>
    </source>
</evidence>
<dbReference type="EMBL" id="LXQA010502527">
    <property type="protein sequence ID" value="MCI55844.1"/>
    <property type="molecule type" value="Genomic_DNA"/>
</dbReference>
<sequence>MMGAKAMKAQSRYLGFPIPFWRSKKVVFSFVMDQVWKKVKGWKERFLSRA</sequence>
<feature type="non-terminal residue" evidence="1">
    <location>
        <position position="50"/>
    </location>
</feature>
<name>A0A392T5P6_9FABA</name>
<protein>
    <recommendedName>
        <fullName evidence="3">RNA-directed DNA polymerase (Reverse transcriptase)</fullName>
    </recommendedName>
</protein>
<dbReference type="AlphaFoldDB" id="A0A392T5P6"/>
<organism evidence="1 2">
    <name type="scientific">Trifolium medium</name>
    <dbReference type="NCBI Taxonomy" id="97028"/>
    <lineage>
        <taxon>Eukaryota</taxon>
        <taxon>Viridiplantae</taxon>
        <taxon>Streptophyta</taxon>
        <taxon>Embryophyta</taxon>
        <taxon>Tracheophyta</taxon>
        <taxon>Spermatophyta</taxon>
        <taxon>Magnoliopsida</taxon>
        <taxon>eudicotyledons</taxon>
        <taxon>Gunneridae</taxon>
        <taxon>Pentapetalae</taxon>
        <taxon>rosids</taxon>
        <taxon>fabids</taxon>
        <taxon>Fabales</taxon>
        <taxon>Fabaceae</taxon>
        <taxon>Papilionoideae</taxon>
        <taxon>50 kb inversion clade</taxon>
        <taxon>NPAAA clade</taxon>
        <taxon>Hologalegina</taxon>
        <taxon>IRL clade</taxon>
        <taxon>Trifolieae</taxon>
        <taxon>Trifolium</taxon>
    </lineage>
</organism>
<proteinExistence type="predicted"/>
<accession>A0A392T5P6</accession>